<dbReference type="InterPro" id="IPR035965">
    <property type="entry name" value="PAS-like_dom_sf"/>
</dbReference>
<organism evidence="4 5">
    <name type="scientific">Ectothiorhodospira marina</name>
    <dbReference type="NCBI Taxonomy" id="1396821"/>
    <lineage>
        <taxon>Bacteria</taxon>
        <taxon>Pseudomonadati</taxon>
        <taxon>Pseudomonadota</taxon>
        <taxon>Gammaproteobacteria</taxon>
        <taxon>Chromatiales</taxon>
        <taxon>Ectothiorhodospiraceae</taxon>
        <taxon>Ectothiorhodospira</taxon>
    </lineage>
</organism>
<dbReference type="InterPro" id="IPR001610">
    <property type="entry name" value="PAC"/>
</dbReference>
<dbReference type="STRING" id="1396821.SAMN05444515_109128"/>
<sequence length="401" mass="45845">MTFRPLAADELTEAIAKAALDAILIIDDEDRLVYANPAFEAMLGHDPATLYGERIHDRIAPERYRAAFRQGMRHFREHGEGPVVGTMTELEALHQHGHEIAVELSISRLALHGRWYAVGVLRDITERKQAEDELKRARDQFQSLTENIPGLSYHCQFDEHWTALYVSEGAEQVTGYPAEEFIHNSVRTLQSLVHPDDTGYVADRINTRVAQKRGWDIDYRILHRDGKVRWVHEKGRAIFEHDGSVAYLDGFVHDITRRRRQAAFQEMVATISVDIVNAPMEDTKEAIHRALERIGRFFEADRTYVFEFQEDGRLMDNTHEWCAQGVIPQAGRISEVPLEAYSWCIEKIHRQEPVHVPDVEALPPEAANELAEFRAQSIQSLLMLPLATDGRVFGFYGLDVV</sequence>
<dbReference type="NCBIfam" id="TIGR00229">
    <property type="entry name" value="sensory_box"/>
    <property type="match status" value="2"/>
</dbReference>
<feature type="domain" description="PAC" evidence="3">
    <location>
        <begin position="86"/>
        <end position="136"/>
    </location>
</feature>
<dbReference type="InterPro" id="IPR013656">
    <property type="entry name" value="PAS_4"/>
</dbReference>
<dbReference type="OrthoDB" id="9813903at2"/>
<dbReference type="InterPro" id="IPR003018">
    <property type="entry name" value="GAF"/>
</dbReference>
<dbReference type="PROSITE" id="PS50112">
    <property type="entry name" value="PAS"/>
    <property type="match status" value="2"/>
</dbReference>
<dbReference type="PROSITE" id="PS50113">
    <property type="entry name" value="PAC"/>
    <property type="match status" value="2"/>
</dbReference>
<dbReference type="Pfam" id="PF08448">
    <property type="entry name" value="PAS_4"/>
    <property type="match status" value="1"/>
</dbReference>
<dbReference type="CDD" id="cd00130">
    <property type="entry name" value="PAS"/>
    <property type="match status" value="2"/>
</dbReference>
<dbReference type="RefSeq" id="WP_090253737.1">
    <property type="nucleotide sequence ID" value="NZ_FOAA01000009.1"/>
</dbReference>
<evidence type="ECO:0000259" key="3">
    <source>
        <dbReference type="PROSITE" id="PS50113"/>
    </source>
</evidence>
<dbReference type="InterPro" id="IPR013655">
    <property type="entry name" value="PAS_fold_3"/>
</dbReference>
<dbReference type="SMART" id="SM00091">
    <property type="entry name" value="PAS"/>
    <property type="match status" value="2"/>
</dbReference>
<evidence type="ECO:0000256" key="1">
    <source>
        <dbReference type="SAM" id="Coils"/>
    </source>
</evidence>
<keyword evidence="5" id="KW-1185">Reference proteome</keyword>
<reference evidence="5" key="1">
    <citation type="submission" date="2016-10" db="EMBL/GenBank/DDBJ databases">
        <authorList>
            <person name="Varghese N."/>
            <person name="Submissions S."/>
        </authorList>
    </citation>
    <scope>NUCLEOTIDE SEQUENCE [LARGE SCALE GENOMIC DNA]</scope>
    <source>
        <strain evidence="5">DSM 241</strain>
    </source>
</reference>
<dbReference type="SUPFAM" id="SSF55785">
    <property type="entry name" value="PYP-like sensor domain (PAS domain)"/>
    <property type="match status" value="2"/>
</dbReference>
<feature type="domain" description="PAC" evidence="3">
    <location>
        <begin position="215"/>
        <end position="267"/>
    </location>
</feature>
<proteinExistence type="predicted"/>
<dbReference type="PANTHER" id="PTHR44757">
    <property type="entry name" value="DIGUANYLATE CYCLASE DGCP"/>
    <property type="match status" value="1"/>
</dbReference>
<dbReference type="Pfam" id="PF01590">
    <property type="entry name" value="GAF"/>
    <property type="match status" value="1"/>
</dbReference>
<name>A0A1H7MKY4_9GAMM</name>
<accession>A0A1H7MKY4</accession>
<dbReference type="InterPro" id="IPR052155">
    <property type="entry name" value="Biofilm_reg_signaling"/>
</dbReference>
<evidence type="ECO:0000313" key="4">
    <source>
        <dbReference type="EMBL" id="SEL11287.1"/>
    </source>
</evidence>
<dbReference type="SUPFAM" id="SSF55781">
    <property type="entry name" value="GAF domain-like"/>
    <property type="match status" value="1"/>
</dbReference>
<dbReference type="InterPro" id="IPR029016">
    <property type="entry name" value="GAF-like_dom_sf"/>
</dbReference>
<dbReference type="InterPro" id="IPR000700">
    <property type="entry name" value="PAS-assoc_C"/>
</dbReference>
<dbReference type="EMBL" id="FOAA01000009">
    <property type="protein sequence ID" value="SEL11287.1"/>
    <property type="molecule type" value="Genomic_DNA"/>
</dbReference>
<keyword evidence="1" id="KW-0175">Coiled coil</keyword>
<dbReference type="SMART" id="SM00086">
    <property type="entry name" value="PAC"/>
    <property type="match status" value="2"/>
</dbReference>
<dbReference type="Proteomes" id="UP000199256">
    <property type="component" value="Unassembled WGS sequence"/>
</dbReference>
<feature type="domain" description="PAS" evidence="2">
    <location>
        <begin position="7"/>
        <end position="62"/>
    </location>
</feature>
<dbReference type="Gene3D" id="3.30.450.40">
    <property type="match status" value="1"/>
</dbReference>
<protein>
    <submittedName>
        <fullName evidence="4">PAS domain S-box-containing protein</fullName>
    </submittedName>
</protein>
<feature type="domain" description="PAS" evidence="2">
    <location>
        <begin position="158"/>
        <end position="212"/>
    </location>
</feature>
<evidence type="ECO:0000259" key="2">
    <source>
        <dbReference type="PROSITE" id="PS50112"/>
    </source>
</evidence>
<dbReference type="Gene3D" id="3.30.450.20">
    <property type="entry name" value="PAS domain"/>
    <property type="match status" value="2"/>
</dbReference>
<dbReference type="Pfam" id="PF08447">
    <property type="entry name" value="PAS_3"/>
    <property type="match status" value="1"/>
</dbReference>
<dbReference type="InterPro" id="IPR000014">
    <property type="entry name" value="PAS"/>
</dbReference>
<dbReference type="PANTHER" id="PTHR44757:SF2">
    <property type="entry name" value="BIOFILM ARCHITECTURE MAINTENANCE PROTEIN MBAA"/>
    <property type="match status" value="1"/>
</dbReference>
<dbReference type="AlphaFoldDB" id="A0A1H7MKY4"/>
<evidence type="ECO:0000313" key="5">
    <source>
        <dbReference type="Proteomes" id="UP000199256"/>
    </source>
</evidence>
<feature type="coiled-coil region" evidence="1">
    <location>
        <begin position="120"/>
        <end position="147"/>
    </location>
</feature>
<gene>
    <name evidence="4" type="ORF">SAMN05444515_109128</name>
</gene>